<comment type="caution">
    <text evidence="2">The sequence shown here is derived from an EMBL/GenBank/DDBJ whole genome shotgun (WGS) entry which is preliminary data.</text>
</comment>
<keyword evidence="3" id="KW-1185">Reference proteome</keyword>
<dbReference type="InterPro" id="IPR008271">
    <property type="entry name" value="Ser/Thr_kinase_AS"/>
</dbReference>
<dbReference type="SMART" id="SM00220">
    <property type="entry name" value="S_TKc"/>
    <property type="match status" value="1"/>
</dbReference>
<dbReference type="GO" id="GO:0051301">
    <property type="term" value="P:cell division"/>
    <property type="evidence" value="ECO:0007669"/>
    <property type="project" value="UniProtKB-KW"/>
</dbReference>
<feature type="domain" description="Protein kinase" evidence="1">
    <location>
        <begin position="1"/>
        <end position="245"/>
    </location>
</feature>
<dbReference type="Pfam" id="PF00069">
    <property type="entry name" value="Pkinase"/>
    <property type="match status" value="1"/>
</dbReference>
<dbReference type="GO" id="GO:0004672">
    <property type="term" value="F:protein kinase activity"/>
    <property type="evidence" value="ECO:0007669"/>
    <property type="project" value="InterPro"/>
</dbReference>
<dbReference type="PANTHER" id="PTHR24347">
    <property type="entry name" value="SERINE/THREONINE-PROTEIN KINASE"/>
    <property type="match status" value="1"/>
</dbReference>
<dbReference type="HOGENOM" id="CLU_1133826_0_0_1"/>
<dbReference type="Gene3D" id="1.10.510.10">
    <property type="entry name" value="Transferase(Phosphotransferase) domain 1"/>
    <property type="match status" value="1"/>
</dbReference>
<dbReference type="InterPro" id="IPR011009">
    <property type="entry name" value="Kinase-like_dom_sf"/>
</dbReference>
<dbReference type="PROSITE" id="PS50011">
    <property type="entry name" value="PROTEIN_KINASE_DOM"/>
    <property type="match status" value="1"/>
</dbReference>
<keyword evidence="2" id="KW-0131">Cell cycle</keyword>
<dbReference type="InterPro" id="IPR000719">
    <property type="entry name" value="Prot_kinase_dom"/>
</dbReference>
<keyword evidence="2" id="KW-0132">Cell division</keyword>
<protein>
    <submittedName>
        <fullName evidence="2">Putative cell division control protein 15</fullName>
    </submittedName>
</protein>
<organism evidence="2 3">
    <name type="scientific">Mitosporidium daphniae</name>
    <dbReference type="NCBI Taxonomy" id="1485682"/>
    <lineage>
        <taxon>Eukaryota</taxon>
        <taxon>Fungi</taxon>
        <taxon>Fungi incertae sedis</taxon>
        <taxon>Microsporidia</taxon>
        <taxon>Mitosporidium</taxon>
    </lineage>
</organism>
<dbReference type="SUPFAM" id="SSF56112">
    <property type="entry name" value="Protein kinase-like (PK-like)"/>
    <property type="match status" value="1"/>
</dbReference>
<proteinExistence type="predicted"/>
<reference evidence="2 3" key="1">
    <citation type="submission" date="2014-04" db="EMBL/GenBank/DDBJ databases">
        <title>A new species of microsporidia sheds light on the evolution of extreme parasitism.</title>
        <authorList>
            <person name="Haag K.L."/>
            <person name="James T.Y."/>
            <person name="Larsson R."/>
            <person name="Schaer T.M."/>
            <person name="Refardt D."/>
            <person name="Pombert J.-F."/>
            <person name="Ebert D."/>
        </authorList>
    </citation>
    <scope>NUCLEOTIDE SEQUENCE [LARGE SCALE GENOMIC DNA]</scope>
    <source>
        <strain evidence="2 3">UGP3</strain>
        <tissue evidence="2">Spores</tissue>
    </source>
</reference>
<gene>
    <name evidence="2" type="ORF">DI09_390p10</name>
</gene>
<accession>A0A098VRF5</accession>
<feature type="non-terminal residue" evidence="2">
    <location>
        <position position="245"/>
    </location>
</feature>
<dbReference type="AlphaFoldDB" id="A0A098VRF5"/>
<dbReference type="GeneID" id="25259783"/>
<dbReference type="OrthoDB" id="272141at2759"/>
<dbReference type="VEuPathDB" id="MicrosporidiaDB:DI09_390p10"/>
<evidence type="ECO:0000313" key="2">
    <source>
        <dbReference type="EMBL" id="KGG51359.1"/>
    </source>
</evidence>
<evidence type="ECO:0000313" key="3">
    <source>
        <dbReference type="Proteomes" id="UP000029725"/>
    </source>
</evidence>
<sequence>MLVASLVTSGRSIDQYSPDAVESIKITEFEKQKLIRLMAGDFLIKKIPMKYKKPFIEREFLIQKKVAHKNVVRVYHTHENMIFMEYVKGFNLLYRPQFWTKNKRIFAYIFKEIAEGIKFMHDKGVVHGDLKPCNILVSEEGDIKICDFGSSVEINRVNAKGATRTEGTDSDKMPYSKEEYDLSFTRQFVAPEFIKPDSVSPEEFMLTLIQKKKTNPKWKALKSGQLKFRLKDDQFPTKESDVFSF</sequence>
<dbReference type="Proteomes" id="UP000029725">
    <property type="component" value="Unassembled WGS sequence"/>
</dbReference>
<dbReference type="PROSITE" id="PS00108">
    <property type="entry name" value="PROTEIN_KINASE_ST"/>
    <property type="match status" value="1"/>
</dbReference>
<dbReference type="EMBL" id="JMKJ01000319">
    <property type="protein sequence ID" value="KGG51359.1"/>
    <property type="molecule type" value="Genomic_DNA"/>
</dbReference>
<dbReference type="CDD" id="cd00180">
    <property type="entry name" value="PKc"/>
    <property type="match status" value="1"/>
</dbReference>
<name>A0A098VRF5_9MICR</name>
<evidence type="ECO:0000259" key="1">
    <source>
        <dbReference type="PROSITE" id="PS50011"/>
    </source>
</evidence>
<dbReference type="RefSeq" id="XP_013237795.1">
    <property type="nucleotide sequence ID" value="XM_013382341.1"/>
</dbReference>
<dbReference type="GO" id="GO:0005524">
    <property type="term" value="F:ATP binding"/>
    <property type="evidence" value="ECO:0007669"/>
    <property type="project" value="InterPro"/>
</dbReference>